<dbReference type="EC" id="2.3.1.193" evidence="9"/>
<dbReference type="Proteomes" id="UP000031670">
    <property type="component" value="Unassembled WGS sequence"/>
</dbReference>
<dbReference type="Gene3D" id="1.20.120.890">
    <property type="entry name" value="tRNA(Met) cytidine acetyltransferase, tail domain"/>
    <property type="match status" value="1"/>
</dbReference>
<keyword evidence="4 9" id="KW-0819">tRNA processing</keyword>
<evidence type="ECO:0000256" key="7">
    <source>
        <dbReference type="ARBA" id="ARBA00022884"/>
    </source>
</evidence>
<feature type="binding site" evidence="9">
    <location>
        <begin position="468"/>
        <end position="470"/>
    </location>
    <ligand>
        <name>acetyl-CoA</name>
        <dbReference type="ChEBI" id="CHEBI:57288"/>
    </ligand>
</feature>
<keyword evidence="3 9" id="KW-0808">Transferase</keyword>
<dbReference type="PROSITE" id="PS51192">
    <property type="entry name" value="HELICASE_ATP_BIND_1"/>
    <property type="match status" value="1"/>
</dbReference>
<dbReference type="InterPro" id="IPR027417">
    <property type="entry name" value="P-loop_NTPase"/>
</dbReference>
<name>A0A0B8PE02_9VIBR</name>
<dbReference type="Gene3D" id="3.40.630.30">
    <property type="match status" value="1"/>
</dbReference>
<dbReference type="InterPro" id="IPR038321">
    <property type="entry name" value="TmcA_C_sf"/>
</dbReference>
<keyword evidence="1 9" id="KW-0963">Cytoplasm</keyword>
<keyword evidence="5 9" id="KW-0547">Nucleotide-binding</keyword>
<sequence length="678" mass="74261">MSYLDSAQQLLSLIETAKQRFHRFGVVLRGSDEWKQATLEQLGELTDFDRALEIGSKTVSFAESLSFKQARKVLGQESDLIVADLNAEFDADGLTAACGTLKGGGLLLLKAELSLDTPFDTWLSKAMESLVELSEAGITNLASYRGLDKVDPYAEQKEAIDAIHKVLNGHRKRPLVITADRGRGKSSALGIASAEIIRDNNKQVLVTAPNKSAVATLFERAGVELDKPVSGSRLESASGGSIEYIAPDELLRSLPNCDLLLVDEASAIPLPLLKQIVTNYHRVCFSTTVHGYEGCGRGFSLKFEPWLEANRPGWKAIRLAQPIRWNPDDSLEAWLFDTFLLDAEVGSTPIKSESSFEFGKLTTEDFLNSRALLSDCFGLLVNAHYQTAPNDLVQLLNDPKVSVYQAIQDSVCVGVVLAVEEGGLDSDTIRNVQLGKRRPVGHLVPVSLANHIAIAEPATQKSLRVMRIAVHPELQGNGVGSALLEYVSSQADGFSYLSTSFGATAELFDFWNQNKFVCVRLGVKQDQASGCFSTILVKPLLSHLGWLGEAKECVTQSLLDTAPDYHLRLQNDLLFRLLQQQQGQTTSTRDRNLISNYANGGNSFETSRLAIATAIENLLSSGKEFSFDTDWGLLISACIKKMSWGELAQEFGFTGKKQAEQALRVAVSDRIIRNLQCK</sequence>
<dbReference type="InterPro" id="IPR032672">
    <property type="entry name" value="TmcA/NAT10/Kre33"/>
</dbReference>
<keyword evidence="6 9" id="KW-0067">ATP-binding</keyword>
<evidence type="ECO:0000259" key="10">
    <source>
        <dbReference type="PROSITE" id="PS51192"/>
    </source>
</evidence>
<dbReference type="EMBL" id="BBSA01000002">
    <property type="protein sequence ID" value="GAM61064.1"/>
    <property type="molecule type" value="Genomic_DNA"/>
</dbReference>
<dbReference type="Pfam" id="PF08351">
    <property type="entry name" value="TmcA_N"/>
    <property type="match status" value="1"/>
</dbReference>
<dbReference type="Pfam" id="PF13718">
    <property type="entry name" value="GNAT_acetyltr_2"/>
    <property type="match status" value="2"/>
</dbReference>
<reference evidence="11 12" key="1">
    <citation type="submission" date="2015-01" db="EMBL/GenBank/DDBJ databases">
        <title>Vibrio sp. C5 JCM 19232 whole genome shotgun sequence.</title>
        <authorList>
            <person name="Sawabe T."/>
            <person name="Meirelles P."/>
            <person name="Feng G."/>
            <person name="Sayaka M."/>
            <person name="Hattori M."/>
            <person name="Ohkuma M."/>
        </authorList>
    </citation>
    <scope>NUCLEOTIDE SEQUENCE [LARGE SCALE GENOMIC DNA]</scope>
    <source>
        <strain evidence="11 12">JCM19232</strain>
    </source>
</reference>
<comment type="similarity">
    <text evidence="9">Belongs to the TmcA family.</text>
</comment>
<dbReference type="SUPFAM" id="SSF52540">
    <property type="entry name" value="P-loop containing nucleoside triphosphate hydrolases"/>
    <property type="match status" value="1"/>
</dbReference>
<dbReference type="AlphaFoldDB" id="A0A0B8PE02"/>
<gene>
    <name evidence="9" type="primary">tmcA</name>
    <name evidence="11" type="ORF">JCM19232_4006</name>
</gene>
<dbReference type="GO" id="GO:0002101">
    <property type="term" value="P:tRNA wobble cytosine modification"/>
    <property type="evidence" value="ECO:0007669"/>
    <property type="project" value="UniProtKB-UniRule"/>
</dbReference>
<keyword evidence="7 9" id="KW-0694">RNA-binding</keyword>
<evidence type="ECO:0000256" key="4">
    <source>
        <dbReference type="ARBA" id="ARBA00022694"/>
    </source>
</evidence>
<evidence type="ECO:0000256" key="3">
    <source>
        <dbReference type="ARBA" id="ARBA00022679"/>
    </source>
</evidence>
<dbReference type="GO" id="GO:0005737">
    <property type="term" value="C:cytoplasm"/>
    <property type="evidence" value="ECO:0007669"/>
    <property type="project" value="UniProtKB-SubCell"/>
</dbReference>
<comment type="catalytic activity">
    <reaction evidence="9">
        <text>cytidine(34) in elongator tRNA(Met) + acetyl-CoA + ATP + H2O = N(4)-acetylcytidine(34) in elongator tRNA(Met) + ADP + phosphate + CoA + H(+)</text>
        <dbReference type="Rhea" id="RHEA:43788"/>
        <dbReference type="Rhea" id="RHEA-COMP:10693"/>
        <dbReference type="Rhea" id="RHEA-COMP:10694"/>
        <dbReference type="ChEBI" id="CHEBI:15377"/>
        <dbReference type="ChEBI" id="CHEBI:15378"/>
        <dbReference type="ChEBI" id="CHEBI:30616"/>
        <dbReference type="ChEBI" id="CHEBI:43474"/>
        <dbReference type="ChEBI" id="CHEBI:57287"/>
        <dbReference type="ChEBI" id="CHEBI:57288"/>
        <dbReference type="ChEBI" id="CHEBI:74900"/>
        <dbReference type="ChEBI" id="CHEBI:82748"/>
        <dbReference type="ChEBI" id="CHEBI:456216"/>
        <dbReference type="EC" id="2.3.1.193"/>
    </reaction>
</comment>
<evidence type="ECO:0000256" key="8">
    <source>
        <dbReference type="ARBA" id="ARBA00023315"/>
    </source>
</evidence>
<dbReference type="HAMAP" id="MF_01886">
    <property type="entry name" value="tRNA_acetyltr_TmcA"/>
    <property type="match status" value="1"/>
</dbReference>
<dbReference type="GO" id="GO:0000049">
    <property type="term" value="F:tRNA binding"/>
    <property type="evidence" value="ECO:0007669"/>
    <property type="project" value="UniProtKB-UniRule"/>
</dbReference>
<dbReference type="InterPro" id="IPR007807">
    <property type="entry name" value="TcmA/NAT10_helicase"/>
</dbReference>
<feature type="domain" description="Helicase ATP-binding" evidence="10">
    <location>
        <begin position="166"/>
        <end position="288"/>
    </location>
</feature>
<evidence type="ECO:0000256" key="9">
    <source>
        <dbReference type="HAMAP-Rule" id="MF_01886"/>
    </source>
</evidence>
<comment type="function">
    <text evidence="9">Catalyzes the formation of N(4)-acetylcytidine (ac(4)C) at the wobble position of tRNA(Met), by using acetyl-CoA as an acetyl donor and ATP (or GTP).</text>
</comment>
<dbReference type="Gene3D" id="3.40.50.300">
    <property type="entry name" value="P-loop containing nucleotide triphosphate hydrolases"/>
    <property type="match status" value="1"/>
</dbReference>
<feature type="binding site" evidence="9">
    <location>
        <position position="506"/>
    </location>
    <ligand>
        <name>acetyl-CoA</name>
        <dbReference type="ChEBI" id="CHEBI:57288"/>
    </ligand>
</feature>
<comment type="subcellular location">
    <subcellularLocation>
        <location evidence="9">Cytoplasm</location>
    </subcellularLocation>
</comment>
<feature type="binding site" evidence="9">
    <location>
        <position position="156"/>
    </location>
    <ligand>
        <name>ATP</name>
        <dbReference type="ChEBI" id="CHEBI:30616"/>
    </ligand>
</feature>
<dbReference type="Gene3D" id="3.40.50.11040">
    <property type="match status" value="1"/>
</dbReference>
<dbReference type="GO" id="GO:0005524">
    <property type="term" value="F:ATP binding"/>
    <property type="evidence" value="ECO:0007669"/>
    <property type="project" value="UniProtKB-UniRule"/>
</dbReference>
<dbReference type="Pfam" id="PF05127">
    <property type="entry name" value="NAT10_TcmA_helicase"/>
    <property type="match status" value="1"/>
</dbReference>
<evidence type="ECO:0000313" key="12">
    <source>
        <dbReference type="Proteomes" id="UP000031670"/>
    </source>
</evidence>
<comment type="caution">
    <text evidence="11">The sequence shown here is derived from an EMBL/GenBank/DDBJ whole genome shotgun (WGS) entry which is preliminary data.</text>
</comment>
<feature type="binding site" evidence="9">
    <location>
        <position position="324"/>
    </location>
    <ligand>
        <name>ATP</name>
        <dbReference type="ChEBI" id="CHEBI:30616"/>
    </ligand>
</feature>
<dbReference type="CDD" id="cd04301">
    <property type="entry name" value="NAT_SF"/>
    <property type="match status" value="1"/>
</dbReference>
<dbReference type="GO" id="GO:1990883">
    <property type="term" value="F:18S rRNA cytidine N-acetyltransferase activity"/>
    <property type="evidence" value="ECO:0007669"/>
    <property type="project" value="TreeGrafter"/>
</dbReference>
<dbReference type="PANTHER" id="PTHR10925">
    <property type="entry name" value="N-ACETYLTRANSFERASE 10"/>
    <property type="match status" value="1"/>
</dbReference>
<dbReference type="InterPro" id="IPR013562">
    <property type="entry name" value="TmcA/NAT10_N"/>
</dbReference>
<comment type="caution">
    <text evidence="9">Lacks conserved residue(s) required for the propagation of feature annotation.</text>
</comment>
<proteinExistence type="inferred from homology"/>
<keyword evidence="2 9" id="KW-0820">tRNA-binding</keyword>
<dbReference type="PANTHER" id="PTHR10925:SF5">
    <property type="entry name" value="RNA CYTIDINE ACETYLTRANSFERASE"/>
    <property type="match status" value="1"/>
</dbReference>
<evidence type="ECO:0000256" key="1">
    <source>
        <dbReference type="ARBA" id="ARBA00022490"/>
    </source>
</evidence>
<evidence type="ECO:0000313" key="11">
    <source>
        <dbReference type="EMBL" id="GAM61064.1"/>
    </source>
</evidence>
<protein>
    <recommendedName>
        <fullName evidence="9">tRNA(Met) cytidine acetyltransferase TmcA</fullName>
        <ecNumber evidence="9">2.3.1.193</ecNumber>
    </recommendedName>
</protein>
<organism evidence="11 12">
    <name type="scientific">Vibrio ishigakensis</name>
    <dbReference type="NCBI Taxonomy" id="1481914"/>
    <lineage>
        <taxon>Bacteria</taxon>
        <taxon>Pseudomonadati</taxon>
        <taxon>Pseudomonadota</taxon>
        <taxon>Gammaproteobacteria</taxon>
        <taxon>Vibrionales</taxon>
        <taxon>Vibrionaceae</taxon>
        <taxon>Vibrio</taxon>
    </lineage>
</organism>
<reference evidence="11 12" key="2">
    <citation type="submission" date="2015-01" db="EMBL/GenBank/DDBJ databases">
        <authorList>
            <consortium name="NBRP consortium"/>
            <person name="Sawabe T."/>
            <person name="Meirelles P."/>
            <person name="Feng G."/>
            <person name="Sayaka M."/>
            <person name="Hattori M."/>
            <person name="Ohkuma M."/>
        </authorList>
    </citation>
    <scope>NUCLEOTIDE SEQUENCE [LARGE SCALE GENOMIC DNA]</scope>
    <source>
        <strain evidence="11 12">JCM19232</strain>
    </source>
</reference>
<dbReference type="GO" id="GO:0051392">
    <property type="term" value="F:tRNA cytidine N4-acetyltransferase activity"/>
    <property type="evidence" value="ECO:0007669"/>
    <property type="project" value="UniProtKB-UniRule"/>
</dbReference>
<keyword evidence="8 9" id="KW-0012">Acyltransferase</keyword>
<dbReference type="InterPro" id="IPR016181">
    <property type="entry name" value="Acyl_CoA_acyltransferase"/>
</dbReference>
<dbReference type="InterPro" id="IPR024914">
    <property type="entry name" value="tRNA_acetyltr_TmcA"/>
</dbReference>
<dbReference type="InterPro" id="IPR014001">
    <property type="entry name" value="Helicase_ATP-bd"/>
</dbReference>
<dbReference type="GO" id="GO:1904812">
    <property type="term" value="P:rRNA acetylation involved in maturation of SSU-rRNA"/>
    <property type="evidence" value="ECO:0007669"/>
    <property type="project" value="TreeGrafter"/>
</dbReference>
<evidence type="ECO:0000256" key="5">
    <source>
        <dbReference type="ARBA" id="ARBA00022741"/>
    </source>
</evidence>
<dbReference type="SUPFAM" id="SSF55729">
    <property type="entry name" value="Acyl-CoA N-acyltransferases (Nat)"/>
    <property type="match status" value="1"/>
</dbReference>
<dbReference type="InterPro" id="IPR000182">
    <property type="entry name" value="GNAT_dom"/>
</dbReference>
<evidence type="ECO:0000256" key="2">
    <source>
        <dbReference type="ARBA" id="ARBA00022555"/>
    </source>
</evidence>
<accession>A0A0B8PE02</accession>
<evidence type="ECO:0000256" key="6">
    <source>
        <dbReference type="ARBA" id="ARBA00022840"/>
    </source>
</evidence>
<dbReference type="GO" id="GO:0051391">
    <property type="term" value="P:tRNA acetylation"/>
    <property type="evidence" value="ECO:0007669"/>
    <property type="project" value="UniProtKB-UniRule"/>
</dbReference>